<dbReference type="Gene3D" id="3.30.40.10">
    <property type="entry name" value="Zinc/RING finger domain, C3HC4 (zinc finger)"/>
    <property type="match status" value="1"/>
</dbReference>
<dbReference type="AlphaFoldDB" id="A0AAE0MNU5"/>
<evidence type="ECO:0000313" key="5">
    <source>
        <dbReference type="Proteomes" id="UP001278500"/>
    </source>
</evidence>
<dbReference type="RefSeq" id="XP_062678426.1">
    <property type="nucleotide sequence ID" value="XM_062829845.1"/>
</dbReference>
<dbReference type="InterPro" id="IPR001841">
    <property type="entry name" value="Znf_RING"/>
</dbReference>
<comment type="caution">
    <text evidence="4">The sequence shown here is derived from an EMBL/GenBank/DDBJ whole genome shotgun (WGS) entry which is preliminary data.</text>
</comment>
<feature type="compositionally biased region" description="Basic and acidic residues" evidence="2">
    <location>
        <begin position="224"/>
        <end position="249"/>
    </location>
</feature>
<dbReference type="PROSITE" id="PS50089">
    <property type="entry name" value="ZF_RING_2"/>
    <property type="match status" value="1"/>
</dbReference>
<sequence>MSSQEVNNKNTTKRHEVSLWHEIKDHVHASTAPLKKAGAPIANAAVPFARCYVCLDELDIKGIPPVGPAAETRAGCFIPCGHFFCVMCWKVWVRSLKEPVKCYIGPTNPIPVNGIQDNLKLTTMDLSECYRYGQSKPYREFACPICKTDLHHSGCCCEIRPVMIPTNKPKDRLANLLALPRTFLEVLRDTRATVNDNDTAEDNEENTDDEQDALDDEQDAPDDEHDRGDDKQGKPDDKQGVPDEEHVTTNEEADVIIEGYRQKLTPAYNNHRVRRFPNYSDLIQQESGGSTVILPARPLVYDIQTIPQPGFYPVMRLRAQYPNIQDPNGWNCRVTGGRLDKVVDPVCGQCIHDLTRYRFLQHKYDEAEPYWPGYDAHCSTLSAHLDGGGLRQFSGLSWKHAVTSVYLKADNNDWTTKPTWGRWPIELDFMLKARGWTKGVDFVDWKKGCSELEGDWVPKPSFNGLRSRFELEGMGYYPDWDELLEQPYWRARGITKIPRNHWSDHHALGRWVPGFGTVILKTAKFSYTARYTPKEARQSLGELDVKGKLAVTAVYLSAGQDANGHWITKPTWGRWPKELHYMLKTRNWTRGVEFVDCKKASSGLSLSDMEGMGDYPDWDERLEQPEWQARGISKIPRDHWGYGPRHVMGRWVQGHGEVIFQTDRFSYCALYRPVEATTEGTGQTGNSSPEE</sequence>
<dbReference type="EMBL" id="JAUEPP010000007">
    <property type="protein sequence ID" value="KAK3339066.1"/>
    <property type="molecule type" value="Genomic_DNA"/>
</dbReference>
<reference evidence="4" key="1">
    <citation type="journal article" date="2023" name="Mol. Phylogenet. Evol.">
        <title>Genome-scale phylogeny and comparative genomics of the fungal order Sordariales.</title>
        <authorList>
            <person name="Hensen N."/>
            <person name="Bonometti L."/>
            <person name="Westerberg I."/>
            <person name="Brannstrom I.O."/>
            <person name="Guillou S."/>
            <person name="Cros-Aarteil S."/>
            <person name="Calhoun S."/>
            <person name="Haridas S."/>
            <person name="Kuo A."/>
            <person name="Mondo S."/>
            <person name="Pangilinan J."/>
            <person name="Riley R."/>
            <person name="LaButti K."/>
            <person name="Andreopoulos B."/>
            <person name="Lipzen A."/>
            <person name="Chen C."/>
            <person name="Yan M."/>
            <person name="Daum C."/>
            <person name="Ng V."/>
            <person name="Clum A."/>
            <person name="Steindorff A."/>
            <person name="Ohm R.A."/>
            <person name="Martin F."/>
            <person name="Silar P."/>
            <person name="Natvig D.O."/>
            <person name="Lalanne C."/>
            <person name="Gautier V."/>
            <person name="Ament-Velasquez S.L."/>
            <person name="Kruys A."/>
            <person name="Hutchinson M.I."/>
            <person name="Powell A.J."/>
            <person name="Barry K."/>
            <person name="Miller A.N."/>
            <person name="Grigoriev I.V."/>
            <person name="Debuchy R."/>
            <person name="Gladieux P."/>
            <person name="Hiltunen Thoren M."/>
            <person name="Johannesson H."/>
        </authorList>
    </citation>
    <scope>NUCLEOTIDE SEQUENCE</scope>
    <source>
        <strain evidence="4">CBS 560.94</strain>
    </source>
</reference>
<dbReference type="InterPro" id="IPR013083">
    <property type="entry name" value="Znf_RING/FYVE/PHD"/>
</dbReference>
<feature type="compositionally biased region" description="Acidic residues" evidence="2">
    <location>
        <begin position="198"/>
        <end position="223"/>
    </location>
</feature>
<keyword evidence="5" id="KW-1185">Reference proteome</keyword>
<evidence type="ECO:0000313" key="4">
    <source>
        <dbReference type="EMBL" id="KAK3339066.1"/>
    </source>
</evidence>
<evidence type="ECO:0000256" key="2">
    <source>
        <dbReference type="SAM" id="MobiDB-lite"/>
    </source>
</evidence>
<dbReference type="GeneID" id="87866999"/>
<evidence type="ECO:0000256" key="1">
    <source>
        <dbReference type="PROSITE-ProRule" id="PRU00175"/>
    </source>
</evidence>
<evidence type="ECO:0000259" key="3">
    <source>
        <dbReference type="PROSITE" id="PS50089"/>
    </source>
</evidence>
<keyword evidence="1" id="KW-0862">Zinc</keyword>
<gene>
    <name evidence="4" type="ORF">B0H65DRAFT_551809</name>
</gene>
<reference evidence="4" key="2">
    <citation type="submission" date="2023-06" db="EMBL/GenBank/DDBJ databases">
        <authorList>
            <consortium name="Lawrence Berkeley National Laboratory"/>
            <person name="Haridas S."/>
            <person name="Hensen N."/>
            <person name="Bonometti L."/>
            <person name="Westerberg I."/>
            <person name="Brannstrom I.O."/>
            <person name="Guillou S."/>
            <person name="Cros-Aarteil S."/>
            <person name="Calhoun S."/>
            <person name="Kuo A."/>
            <person name="Mondo S."/>
            <person name="Pangilinan J."/>
            <person name="Riley R."/>
            <person name="Labutti K."/>
            <person name="Andreopoulos B."/>
            <person name="Lipzen A."/>
            <person name="Chen C."/>
            <person name="Yanf M."/>
            <person name="Daum C."/>
            <person name="Ng V."/>
            <person name="Clum A."/>
            <person name="Steindorff A."/>
            <person name="Ohm R."/>
            <person name="Martin F."/>
            <person name="Silar P."/>
            <person name="Natvig D."/>
            <person name="Lalanne C."/>
            <person name="Gautier V."/>
            <person name="Ament-Velasquez S.L."/>
            <person name="Kruys A."/>
            <person name="Hutchinson M.I."/>
            <person name="Powell A.J."/>
            <person name="Barry K."/>
            <person name="Miller A.N."/>
            <person name="Grigoriev I.V."/>
            <person name="Debuchy R."/>
            <person name="Gladieux P."/>
            <person name="Thoren M.H."/>
            <person name="Johannesson H."/>
        </authorList>
    </citation>
    <scope>NUCLEOTIDE SEQUENCE</scope>
    <source>
        <strain evidence="4">CBS 560.94</strain>
    </source>
</reference>
<protein>
    <recommendedName>
        <fullName evidence="3">RING-type domain-containing protein</fullName>
    </recommendedName>
</protein>
<keyword evidence="1" id="KW-0863">Zinc-finger</keyword>
<feature type="domain" description="RING-type" evidence="3">
    <location>
        <begin position="51"/>
        <end position="102"/>
    </location>
</feature>
<name>A0AAE0MNU5_9PEZI</name>
<dbReference type="Proteomes" id="UP001278500">
    <property type="component" value="Unassembled WGS sequence"/>
</dbReference>
<organism evidence="4 5">
    <name type="scientific">Neurospora tetraspora</name>
    <dbReference type="NCBI Taxonomy" id="94610"/>
    <lineage>
        <taxon>Eukaryota</taxon>
        <taxon>Fungi</taxon>
        <taxon>Dikarya</taxon>
        <taxon>Ascomycota</taxon>
        <taxon>Pezizomycotina</taxon>
        <taxon>Sordariomycetes</taxon>
        <taxon>Sordariomycetidae</taxon>
        <taxon>Sordariales</taxon>
        <taxon>Sordariaceae</taxon>
        <taxon>Neurospora</taxon>
    </lineage>
</organism>
<dbReference type="GO" id="GO:0008270">
    <property type="term" value="F:zinc ion binding"/>
    <property type="evidence" value="ECO:0007669"/>
    <property type="project" value="UniProtKB-KW"/>
</dbReference>
<accession>A0AAE0MNU5</accession>
<proteinExistence type="predicted"/>
<feature type="region of interest" description="Disordered" evidence="2">
    <location>
        <begin position="194"/>
        <end position="254"/>
    </location>
</feature>
<dbReference type="SUPFAM" id="SSF57850">
    <property type="entry name" value="RING/U-box"/>
    <property type="match status" value="1"/>
</dbReference>
<keyword evidence="1" id="KW-0479">Metal-binding</keyword>